<evidence type="ECO:0000313" key="2">
    <source>
        <dbReference type="Proteomes" id="UP000827549"/>
    </source>
</evidence>
<reference evidence="1" key="1">
    <citation type="submission" date="2023-10" db="EMBL/GenBank/DDBJ databases">
        <authorList>
            <person name="Noh H."/>
        </authorList>
    </citation>
    <scope>NUCLEOTIDE SEQUENCE</scope>
    <source>
        <strain evidence="1">DUCC4014</strain>
    </source>
</reference>
<dbReference type="Proteomes" id="UP000827549">
    <property type="component" value="Chromosome 7"/>
</dbReference>
<dbReference type="AlphaFoldDB" id="A0AAF0YJ92"/>
<gene>
    <name evidence="1" type="ORF">LOC62_07G009780</name>
</gene>
<name>A0AAF0YJ92_9TREE</name>
<evidence type="ECO:0000313" key="1">
    <source>
        <dbReference type="EMBL" id="WOO86299.1"/>
    </source>
</evidence>
<sequence>MPTAQQLVASGQVTPPQPLYPEAPKAITVNITNMNSATTPSGFYDALAADLSLGEVLRGLELAGCHVLSVAYNGGVLDARVVAGESGWVERWVRFGANGA</sequence>
<proteinExistence type="predicted"/>
<dbReference type="RefSeq" id="XP_062632325.1">
    <property type="nucleotide sequence ID" value="XM_062776341.1"/>
</dbReference>
<keyword evidence="2" id="KW-1185">Reference proteome</keyword>
<organism evidence="1 2">
    <name type="scientific">Vanrija pseudolonga</name>
    <dbReference type="NCBI Taxonomy" id="143232"/>
    <lineage>
        <taxon>Eukaryota</taxon>
        <taxon>Fungi</taxon>
        <taxon>Dikarya</taxon>
        <taxon>Basidiomycota</taxon>
        <taxon>Agaricomycotina</taxon>
        <taxon>Tremellomycetes</taxon>
        <taxon>Trichosporonales</taxon>
        <taxon>Trichosporonaceae</taxon>
        <taxon>Vanrija</taxon>
    </lineage>
</organism>
<dbReference type="EMBL" id="CP086720">
    <property type="protein sequence ID" value="WOO86299.1"/>
    <property type="molecule type" value="Genomic_DNA"/>
</dbReference>
<protein>
    <submittedName>
        <fullName evidence="1">Uncharacterized protein</fullName>
    </submittedName>
</protein>
<accession>A0AAF0YJ92</accession>
<dbReference type="GeneID" id="87812941"/>